<evidence type="ECO:0000313" key="2">
    <source>
        <dbReference type="RefSeq" id="XP_071933779.1"/>
    </source>
</evidence>
<reference evidence="2" key="1">
    <citation type="submission" date="2025-08" db="UniProtKB">
        <authorList>
            <consortium name="RefSeq"/>
        </authorList>
    </citation>
    <scope>IDENTIFICATION</scope>
    <source>
        <tissue evidence="2">Leaves</tissue>
    </source>
</reference>
<dbReference type="GeneID" id="140036317"/>
<name>A0ABM4WPT1_COFAR</name>
<proteinExistence type="predicted"/>
<gene>
    <name evidence="2" type="primary">LOC140036317</name>
</gene>
<organism evidence="1 2">
    <name type="scientific">Coffea arabica</name>
    <name type="common">Arabian coffee</name>
    <dbReference type="NCBI Taxonomy" id="13443"/>
    <lineage>
        <taxon>Eukaryota</taxon>
        <taxon>Viridiplantae</taxon>
        <taxon>Streptophyta</taxon>
        <taxon>Embryophyta</taxon>
        <taxon>Tracheophyta</taxon>
        <taxon>Spermatophyta</taxon>
        <taxon>Magnoliopsida</taxon>
        <taxon>eudicotyledons</taxon>
        <taxon>Gunneridae</taxon>
        <taxon>Pentapetalae</taxon>
        <taxon>asterids</taxon>
        <taxon>lamiids</taxon>
        <taxon>Gentianales</taxon>
        <taxon>Rubiaceae</taxon>
        <taxon>Ixoroideae</taxon>
        <taxon>Gardenieae complex</taxon>
        <taxon>Bertiereae - Coffeeae clade</taxon>
        <taxon>Coffeeae</taxon>
        <taxon>Coffea</taxon>
    </lineage>
</organism>
<evidence type="ECO:0000313" key="1">
    <source>
        <dbReference type="Proteomes" id="UP001652660"/>
    </source>
</evidence>
<sequence>MNEDCLGLLEDVSNFHDLLSKTKVDIRLTFLFDDIYGDHAAVDMRKIKCLAFVDINLRGIDLKPEREMISWIEYQDLGKIQAEILANLQKLMRVGDNACNPNYGPFKMLWSRFFKILLVILEEEDCSRAVPRYLGLVFSHPRRWDYSCMLHNDEQITNKWHSENGLAKLQRTGGLAYLSLAKIESSVEGFMEDISNGQGNSTPVTLHLQCINQTMHKDVESGHMMLYAQSSIEIGDFIPVGGYELSSRTKNVTILAGTRENMVAECVFSTLTNLESDLSCLVVMILEVALGKRPIEDDIILIINWDRDLMMKNQLLSHLSVDSIA</sequence>
<accession>A0ABM4WPT1</accession>
<dbReference type="RefSeq" id="XP_071933779.1">
    <property type="nucleotide sequence ID" value="XM_072077678.1"/>
</dbReference>
<dbReference type="Proteomes" id="UP001652660">
    <property type="component" value="Chromosome 2e"/>
</dbReference>
<keyword evidence="1" id="KW-1185">Reference proteome</keyword>
<protein>
    <submittedName>
        <fullName evidence="2">Uncharacterized protein</fullName>
    </submittedName>
</protein>